<keyword evidence="3" id="KW-0732">Signal</keyword>
<feature type="signal peptide" evidence="3">
    <location>
        <begin position="1"/>
        <end position="20"/>
    </location>
</feature>
<evidence type="ECO:0000256" key="1">
    <source>
        <dbReference type="ARBA" id="ARBA00022737"/>
    </source>
</evidence>
<dbReference type="EMBL" id="ANJA01003735">
    <property type="protein sequence ID" value="ETO61699.1"/>
    <property type="molecule type" value="Genomic_DNA"/>
</dbReference>
<dbReference type="AlphaFoldDB" id="A0A080Z4Y8"/>
<organism evidence="5 6">
    <name type="scientific">Phytophthora nicotianae P1976</name>
    <dbReference type="NCBI Taxonomy" id="1317066"/>
    <lineage>
        <taxon>Eukaryota</taxon>
        <taxon>Sar</taxon>
        <taxon>Stramenopiles</taxon>
        <taxon>Oomycota</taxon>
        <taxon>Peronosporomycetes</taxon>
        <taxon>Peronosporales</taxon>
        <taxon>Peronosporaceae</taxon>
        <taxon>Phytophthora</taxon>
    </lineage>
</organism>
<feature type="chain" id="PRO_5001752810" description="Apple domain-containing protein" evidence="3">
    <location>
        <begin position="21"/>
        <end position="337"/>
    </location>
</feature>
<evidence type="ECO:0000256" key="2">
    <source>
        <dbReference type="ARBA" id="ARBA00023157"/>
    </source>
</evidence>
<protein>
    <recommendedName>
        <fullName evidence="4">Apple domain-containing protein</fullName>
    </recommendedName>
</protein>
<name>A0A080Z4Y8_PHYNI</name>
<dbReference type="OrthoDB" id="156202at2759"/>
<dbReference type="Pfam" id="PF14295">
    <property type="entry name" value="PAN_4"/>
    <property type="match status" value="4"/>
</dbReference>
<feature type="domain" description="Apple" evidence="4">
    <location>
        <begin position="120"/>
        <end position="194"/>
    </location>
</feature>
<reference evidence="5 6" key="1">
    <citation type="submission" date="2013-11" db="EMBL/GenBank/DDBJ databases">
        <title>The Genome Sequence of Phytophthora parasitica P1976.</title>
        <authorList>
            <consortium name="The Broad Institute Genomics Platform"/>
            <person name="Russ C."/>
            <person name="Tyler B."/>
            <person name="Panabieres F."/>
            <person name="Shan W."/>
            <person name="Tripathy S."/>
            <person name="Grunwald N."/>
            <person name="Machado M."/>
            <person name="Johnson C.S."/>
            <person name="Walker B."/>
            <person name="Young S."/>
            <person name="Zeng Q."/>
            <person name="Gargeya S."/>
            <person name="Fitzgerald M."/>
            <person name="Haas B."/>
            <person name="Abouelleil A."/>
            <person name="Allen A.W."/>
            <person name="Alvarado L."/>
            <person name="Arachchi H.M."/>
            <person name="Berlin A.M."/>
            <person name="Chapman S.B."/>
            <person name="Gainer-Dewar J."/>
            <person name="Goldberg J."/>
            <person name="Griggs A."/>
            <person name="Gujja S."/>
            <person name="Hansen M."/>
            <person name="Howarth C."/>
            <person name="Imamovic A."/>
            <person name="Ireland A."/>
            <person name="Larimer J."/>
            <person name="McCowan C."/>
            <person name="Murphy C."/>
            <person name="Pearson M."/>
            <person name="Poon T.W."/>
            <person name="Priest M."/>
            <person name="Roberts A."/>
            <person name="Saif S."/>
            <person name="Shea T."/>
            <person name="Sisk P."/>
            <person name="Sykes S."/>
            <person name="Wortman J."/>
            <person name="Nusbaum C."/>
            <person name="Birren B."/>
        </authorList>
    </citation>
    <scope>NUCLEOTIDE SEQUENCE [LARGE SCALE GENOMIC DNA]</scope>
    <source>
        <strain evidence="5 6">P1976</strain>
    </source>
</reference>
<dbReference type="GO" id="GO:0006508">
    <property type="term" value="P:proteolysis"/>
    <property type="evidence" value="ECO:0007669"/>
    <property type="project" value="InterPro"/>
</dbReference>
<keyword evidence="2" id="KW-1015">Disulfide bond</keyword>
<dbReference type="InterPro" id="IPR003609">
    <property type="entry name" value="Pan_app"/>
</dbReference>
<comment type="caution">
    <text evidence="5">The sequence shown here is derived from an EMBL/GenBank/DDBJ whole genome shotgun (WGS) entry which is preliminary data.</text>
</comment>
<dbReference type="SMART" id="SM00223">
    <property type="entry name" value="APPLE"/>
    <property type="match status" value="4"/>
</dbReference>
<proteinExistence type="predicted"/>
<accession>A0A080Z4Y8</accession>
<evidence type="ECO:0000256" key="3">
    <source>
        <dbReference type="SAM" id="SignalP"/>
    </source>
</evidence>
<dbReference type="GO" id="GO:0005576">
    <property type="term" value="C:extracellular region"/>
    <property type="evidence" value="ECO:0007669"/>
    <property type="project" value="InterPro"/>
</dbReference>
<dbReference type="PANTHER" id="PTHR33946">
    <property type="match status" value="1"/>
</dbReference>
<keyword evidence="1" id="KW-0677">Repeat</keyword>
<dbReference type="PANTHER" id="PTHR33946:SF4">
    <property type="entry name" value="COAGULATION FACTOR XI"/>
    <property type="match status" value="1"/>
</dbReference>
<dbReference type="CDD" id="cd01100">
    <property type="entry name" value="APPLE_Factor_XI_like"/>
    <property type="match status" value="2"/>
</dbReference>
<evidence type="ECO:0000313" key="5">
    <source>
        <dbReference type="EMBL" id="ETO61699.1"/>
    </source>
</evidence>
<evidence type="ECO:0000259" key="4">
    <source>
        <dbReference type="PROSITE" id="PS50948"/>
    </source>
</evidence>
<dbReference type="Proteomes" id="UP000028582">
    <property type="component" value="Unassembled WGS sequence"/>
</dbReference>
<dbReference type="InterPro" id="IPR000177">
    <property type="entry name" value="Apple"/>
</dbReference>
<dbReference type="Gene3D" id="3.50.4.10">
    <property type="entry name" value="Hepatocyte Growth Factor"/>
    <property type="match status" value="4"/>
</dbReference>
<evidence type="ECO:0000313" key="6">
    <source>
        <dbReference type="Proteomes" id="UP000028582"/>
    </source>
</evidence>
<gene>
    <name evidence="5" type="ORF">F444_20326</name>
</gene>
<sequence length="337" mass="35869">MKFTLLCLFLAISCWPGAATDDTLPANTTRELQVNFEPGVEFNQPQCVVENGFDYSGNDIGSAQAPTPWDCCIPCSNRPGCNAYTWTDFNDGTCWFKSGRGTIVASSAARSAVMSNEMGCRQEQNINYVGNDISSASAARATDCCTVCSNTPGCRAYTFTSFNGGTCWLKSAKGRMVVRTGSTSGSPYLETATCGLENGVDYVGNDIGSARSSTASGCCSICRNFGGCRAFSWTNTNGGTCWLKNRKDGTVRRDGVISAQSTANPPAPSCAMEENVDYDGATIGNARSADAYGCCSICMRTSNCRAFSWNNYEGGTCWLKSARGTAFQRTGVFSSVV</sequence>
<dbReference type="PROSITE" id="PS50948">
    <property type="entry name" value="PAN"/>
    <property type="match status" value="2"/>
</dbReference>
<feature type="domain" description="Apple" evidence="4">
    <location>
        <begin position="270"/>
        <end position="337"/>
    </location>
</feature>